<dbReference type="InterPro" id="IPR009061">
    <property type="entry name" value="DNA-bd_dom_put_sf"/>
</dbReference>
<sequence length="135" mass="15016">MKFLTIGALAASAGVHVETVRFYQRKGLLPEPDRLPGSIRRYGQSDLERLHFVKSAKGLGFSLDEIGQLLKLADGTHCREAAELASRHLASVQARLRELHRIEHALQKQLEACKSQQGNFSCPLIDSLRELITVS</sequence>
<evidence type="ECO:0000256" key="7">
    <source>
        <dbReference type="ARBA" id="ARBA00023125"/>
    </source>
</evidence>
<keyword evidence="13" id="KW-1185">Reference proteome</keyword>
<evidence type="ECO:0000256" key="2">
    <source>
        <dbReference type="ARBA" id="ARBA00022466"/>
    </source>
</evidence>
<keyword evidence="8" id="KW-0010">Activator</keyword>
<dbReference type="GO" id="GO:0003700">
    <property type="term" value="F:DNA-binding transcription factor activity"/>
    <property type="evidence" value="ECO:0007669"/>
    <property type="project" value="InterPro"/>
</dbReference>
<dbReference type="Proteomes" id="UP000078302">
    <property type="component" value="Unassembled WGS sequence"/>
</dbReference>
<protein>
    <recommendedName>
        <fullName evidence="1">Mercuric resistance operon regulatory protein</fullName>
    </recommendedName>
</protein>
<evidence type="ECO:0000313" key="12">
    <source>
        <dbReference type="EMBL" id="OAP92527.1"/>
    </source>
</evidence>
<organism evidence="12 13">
    <name type="scientific">Acidithiobacillus ferrooxidans</name>
    <name type="common">Thiobacillus ferrooxidans</name>
    <dbReference type="NCBI Taxonomy" id="920"/>
    <lineage>
        <taxon>Bacteria</taxon>
        <taxon>Pseudomonadati</taxon>
        <taxon>Pseudomonadota</taxon>
        <taxon>Acidithiobacillia</taxon>
        <taxon>Acidithiobacillales</taxon>
        <taxon>Acidithiobacillaceae</taxon>
        <taxon>Acidithiobacillus</taxon>
    </lineage>
</organism>
<dbReference type="Gene3D" id="1.10.1660.10">
    <property type="match status" value="1"/>
</dbReference>
<dbReference type="SMART" id="SM00422">
    <property type="entry name" value="HTH_MERR"/>
    <property type="match status" value="1"/>
</dbReference>
<evidence type="ECO:0000256" key="8">
    <source>
        <dbReference type="ARBA" id="ARBA00023159"/>
    </source>
</evidence>
<dbReference type="InterPro" id="IPR047057">
    <property type="entry name" value="MerR_fam"/>
</dbReference>
<keyword evidence="9" id="KW-0804">Transcription</keyword>
<dbReference type="InterPro" id="IPR000551">
    <property type="entry name" value="MerR-type_HTH_dom"/>
</dbReference>
<reference evidence="12 13" key="1">
    <citation type="submission" date="2016-04" db="EMBL/GenBank/DDBJ databases">
        <title>Acidithiobacillus ferrooxidans genome sequencing and assembly.</title>
        <authorList>
            <person name="Zhou Z."/>
        </authorList>
    </citation>
    <scope>NUCLEOTIDE SEQUENCE [LARGE SCALE GENOMIC DNA]</scope>
    <source>
        <strain evidence="12 13">BY0502</strain>
    </source>
</reference>
<evidence type="ECO:0000256" key="3">
    <source>
        <dbReference type="ARBA" id="ARBA00022491"/>
    </source>
</evidence>
<dbReference type="PRINTS" id="PR00040">
    <property type="entry name" value="HTHMERR"/>
</dbReference>
<evidence type="ECO:0000256" key="6">
    <source>
        <dbReference type="ARBA" id="ARBA00023015"/>
    </source>
</evidence>
<dbReference type="Pfam" id="PF13411">
    <property type="entry name" value="MerR_1"/>
    <property type="match status" value="1"/>
</dbReference>
<keyword evidence="2" id="KW-0475">Mercuric resistance</keyword>
<evidence type="ECO:0000256" key="1">
    <source>
        <dbReference type="ARBA" id="ARBA00017146"/>
    </source>
</evidence>
<evidence type="ECO:0000313" key="13">
    <source>
        <dbReference type="Proteomes" id="UP000078302"/>
    </source>
</evidence>
<proteinExistence type="predicted"/>
<dbReference type="PROSITE" id="PS50937">
    <property type="entry name" value="HTH_MERR_2"/>
    <property type="match status" value="1"/>
</dbReference>
<dbReference type="EMBL" id="LVXZ01000040">
    <property type="protein sequence ID" value="OAP92527.1"/>
    <property type="molecule type" value="Genomic_DNA"/>
</dbReference>
<keyword evidence="5" id="KW-0476">Mercury</keyword>
<dbReference type="NCBIfam" id="TIGR02051">
    <property type="entry name" value="MerR"/>
    <property type="match status" value="1"/>
</dbReference>
<dbReference type="GO" id="GO:0046689">
    <property type="term" value="P:response to mercury ion"/>
    <property type="evidence" value="ECO:0007669"/>
    <property type="project" value="UniProtKB-KW"/>
</dbReference>
<comment type="function">
    <text evidence="10">Mediates the mercuric-dependent induction of mercury resistance operon. In the absence of mercury MerR represses transcription by binding tightly to the mer operator region; when mercury is present the dimeric complex binds a single ion and becomes a potent transcriptional activator, while remaining bound to the mer site.</text>
</comment>
<name>A0A179BLB2_ACIFR</name>
<evidence type="ECO:0000259" key="11">
    <source>
        <dbReference type="PROSITE" id="PS50937"/>
    </source>
</evidence>
<evidence type="ECO:0000256" key="5">
    <source>
        <dbReference type="ARBA" id="ARBA00022914"/>
    </source>
</evidence>
<gene>
    <name evidence="12" type="ORF">A4H96_03915</name>
</gene>
<keyword evidence="6" id="KW-0805">Transcription regulation</keyword>
<evidence type="ECO:0000256" key="4">
    <source>
        <dbReference type="ARBA" id="ARBA00022723"/>
    </source>
</evidence>
<dbReference type="PANTHER" id="PTHR30204:SF69">
    <property type="entry name" value="MERR-FAMILY TRANSCRIPTIONAL REGULATOR"/>
    <property type="match status" value="1"/>
</dbReference>
<dbReference type="GO" id="GO:0003677">
    <property type="term" value="F:DNA binding"/>
    <property type="evidence" value="ECO:0007669"/>
    <property type="project" value="UniProtKB-KW"/>
</dbReference>
<keyword evidence="4" id="KW-0479">Metal-binding</keyword>
<dbReference type="OrthoDB" id="5297305at2"/>
<comment type="caution">
    <text evidence="12">The sequence shown here is derived from an EMBL/GenBank/DDBJ whole genome shotgun (WGS) entry which is preliminary data.</text>
</comment>
<feature type="domain" description="HTH merR-type" evidence="11">
    <location>
        <begin position="1"/>
        <end position="72"/>
    </location>
</feature>
<keyword evidence="7" id="KW-0238">DNA-binding</keyword>
<dbReference type="GO" id="GO:0045340">
    <property type="term" value="F:mercury ion binding"/>
    <property type="evidence" value="ECO:0007669"/>
    <property type="project" value="InterPro"/>
</dbReference>
<dbReference type="RefSeq" id="WP_064218391.1">
    <property type="nucleotide sequence ID" value="NZ_LVXZ01000040.1"/>
</dbReference>
<dbReference type="PROSITE" id="PS00552">
    <property type="entry name" value="HTH_MERR_1"/>
    <property type="match status" value="1"/>
</dbReference>
<dbReference type="SUPFAM" id="SSF46955">
    <property type="entry name" value="Putative DNA-binding domain"/>
    <property type="match status" value="1"/>
</dbReference>
<keyword evidence="3" id="KW-0678">Repressor</keyword>
<accession>A0A179BLB2</accession>
<dbReference type="InterPro" id="IPR011794">
    <property type="entry name" value="MerR"/>
</dbReference>
<dbReference type="PANTHER" id="PTHR30204">
    <property type="entry name" value="REDOX-CYCLING DRUG-SENSING TRANSCRIPTIONAL ACTIVATOR SOXR"/>
    <property type="match status" value="1"/>
</dbReference>
<evidence type="ECO:0000256" key="9">
    <source>
        <dbReference type="ARBA" id="ARBA00023163"/>
    </source>
</evidence>
<dbReference type="CDD" id="cd04783">
    <property type="entry name" value="HTH_MerR1"/>
    <property type="match status" value="1"/>
</dbReference>
<evidence type="ECO:0000256" key="10">
    <source>
        <dbReference type="ARBA" id="ARBA00024874"/>
    </source>
</evidence>
<dbReference type="AlphaFoldDB" id="A0A179BLB2"/>